<dbReference type="RefSeq" id="WP_012559768.1">
    <property type="nucleotide sequence ID" value="NC_011370.1"/>
</dbReference>
<dbReference type="SUPFAM" id="SSF52833">
    <property type="entry name" value="Thioredoxin-like"/>
    <property type="match status" value="1"/>
</dbReference>
<proteinExistence type="predicted"/>
<dbReference type="PANTHER" id="PTHR42673:SF4">
    <property type="entry name" value="MALEYLACETOACETATE ISOMERASE"/>
    <property type="match status" value="1"/>
</dbReference>
<gene>
    <name evidence="2" type="ordered locus">Rleg2_6114</name>
</gene>
<protein>
    <submittedName>
        <fullName evidence="2">Glutathione S-transferase domain</fullName>
    </submittedName>
</protein>
<evidence type="ECO:0000259" key="1">
    <source>
        <dbReference type="PROSITE" id="PS50404"/>
    </source>
</evidence>
<dbReference type="PANTHER" id="PTHR42673">
    <property type="entry name" value="MALEYLACETOACETATE ISOMERASE"/>
    <property type="match status" value="1"/>
</dbReference>
<dbReference type="Gene3D" id="3.40.30.10">
    <property type="entry name" value="Glutaredoxin"/>
    <property type="match status" value="1"/>
</dbReference>
<feature type="domain" description="GST N-terminal" evidence="1">
    <location>
        <begin position="1"/>
        <end position="78"/>
    </location>
</feature>
<dbReference type="AlphaFoldDB" id="A0ABF7QZB3"/>
<dbReference type="Gene3D" id="1.20.1050.10">
    <property type="match status" value="1"/>
</dbReference>
<evidence type="ECO:0000313" key="2">
    <source>
        <dbReference type="EMBL" id="ACI59501.1"/>
    </source>
</evidence>
<dbReference type="InterPro" id="IPR036249">
    <property type="entry name" value="Thioredoxin-like_sf"/>
</dbReference>
<reference evidence="2 3" key="1">
    <citation type="journal article" date="2010" name="Stand. Genomic Sci.">
        <title>Complete genome sequence of Rhizobium leguminosarum bv trifolii strain WSM2304, an effective microsymbiont of the South American clover Trifolium polymorphum.</title>
        <authorList>
            <person name="Reeve W."/>
            <person name="O'Hara G."/>
            <person name="Chain P."/>
            <person name="Ardley J."/>
            <person name="Brau L."/>
            <person name="Nandesena K."/>
            <person name="Tiwari R."/>
            <person name="Malfatti S."/>
            <person name="Kiss H."/>
            <person name="Lapidus A."/>
            <person name="Copeland A."/>
            <person name="Nolan M."/>
            <person name="Land M."/>
            <person name="Ivanova N."/>
            <person name="Mavromatis K."/>
            <person name="Markowitz V."/>
            <person name="Kyrpides N."/>
            <person name="Melino V."/>
            <person name="Denton M."/>
            <person name="Yates R."/>
            <person name="Howieson J."/>
        </authorList>
    </citation>
    <scope>NUCLEOTIDE SEQUENCE [LARGE SCALE GENOMIC DNA]</scope>
    <source>
        <strain evidence="2 3">WSM2304</strain>
    </source>
</reference>
<name>A0ABF7QZB3_RHILW</name>
<organism evidence="2 3">
    <name type="scientific">Rhizobium leguminosarum bv. trifolii (strain WSM2304)</name>
    <dbReference type="NCBI Taxonomy" id="395492"/>
    <lineage>
        <taxon>Bacteria</taxon>
        <taxon>Pseudomonadati</taxon>
        <taxon>Pseudomonadota</taxon>
        <taxon>Alphaproteobacteria</taxon>
        <taxon>Hyphomicrobiales</taxon>
        <taxon>Rhizobiaceae</taxon>
        <taxon>Rhizobium/Agrobacterium group</taxon>
        <taxon>Rhizobium</taxon>
    </lineage>
</organism>
<dbReference type="EMBL" id="CP001195">
    <property type="protein sequence ID" value="ACI59501.1"/>
    <property type="molecule type" value="Genomic_DNA"/>
</dbReference>
<dbReference type="InterPro" id="IPR004045">
    <property type="entry name" value="Glutathione_S-Trfase_N"/>
</dbReference>
<dbReference type="Proteomes" id="UP000008330">
    <property type="component" value="Plasmid pRLG203"/>
</dbReference>
<keyword evidence="2" id="KW-0614">Plasmid</keyword>
<sequence>MKLFYSTTSPYTRIVRIALMEKGVEPIQHLTDPWKDDPGLLAANPSARVPTLLLDDGRALTESLLIIQWLEITYPGRSLLGTDPAAALSQAGIAFGAIDAAAAIIIGRRMTDAGFDQSPVGLRRRRSIIEAVKRLETQLPSEHVETPTIATIASVVLIDYLHFRFPRAEWLPSTANLDRLSERHRLRPSFETTLPCDMPVA</sequence>
<dbReference type="KEGG" id="rlt:Rleg2_6114"/>
<geneLocation type="plasmid" evidence="2 3">
    <name>pRLG203</name>
</geneLocation>
<keyword evidence="3" id="KW-1185">Reference proteome</keyword>
<accession>A0ABF7QZB3</accession>
<dbReference type="PROSITE" id="PS50404">
    <property type="entry name" value="GST_NTER"/>
    <property type="match status" value="1"/>
</dbReference>
<evidence type="ECO:0000313" key="3">
    <source>
        <dbReference type="Proteomes" id="UP000008330"/>
    </source>
</evidence>
<dbReference type="Pfam" id="PF13409">
    <property type="entry name" value="GST_N_2"/>
    <property type="match status" value="1"/>
</dbReference>